<evidence type="ECO:0000256" key="8">
    <source>
        <dbReference type="ARBA" id="ARBA00044356"/>
    </source>
</evidence>
<dbReference type="OMA" id="YAEGIIC"/>
<evidence type="ECO:0000256" key="5">
    <source>
        <dbReference type="ARBA" id="ARBA00022917"/>
    </source>
</evidence>
<evidence type="ECO:0000313" key="13">
    <source>
        <dbReference type="Proteomes" id="UP000887568"/>
    </source>
</evidence>
<dbReference type="GeneID" id="119724408"/>
<dbReference type="Gene3D" id="3.40.50.10470">
    <property type="entry name" value="Translation initiation factor eif-2b, domain 2"/>
    <property type="match status" value="1"/>
</dbReference>
<dbReference type="Proteomes" id="UP000887568">
    <property type="component" value="Unplaced"/>
</dbReference>
<dbReference type="InterPro" id="IPR042529">
    <property type="entry name" value="IF_2B-like_C"/>
</dbReference>
<dbReference type="OrthoDB" id="10254737at2759"/>
<dbReference type="GO" id="GO:0140535">
    <property type="term" value="C:intracellular protein-containing complex"/>
    <property type="evidence" value="ECO:0007669"/>
    <property type="project" value="UniProtKB-ARBA"/>
</dbReference>
<comment type="subcellular location">
    <subcellularLocation>
        <location evidence="1">Cytoplasm</location>
        <location evidence="1">Cytosol</location>
    </subcellularLocation>
</comment>
<evidence type="ECO:0000256" key="3">
    <source>
        <dbReference type="ARBA" id="ARBA00022490"/>
    </source>
</evidence>
<dbReference type="GO" id="GO:0005085">
    <property type="term" value="F:guanyl-nucleotide exchange factor activity"/>
    <property type="evidence" value="ECO:0007669"/>
    <property type="project" value="UniProtKB-ARBA"/>
</dbReference>
<feature type="compositionally biased region" description="Polar residues" evidence="11">
    <location>
        <begin position="1"/>
        <end position="15"/>
    </location>
</feature>
<evidence type="ECO:0000256" key="4">
    <source>
        <dbReference type="ARBA" id="ARBA00022540"/>
    </source>
</evidence>
<dbReference type="FunFam" id="3.40.50.10470:FF:000002">
    <property type="entry name" value="Probable translation initiation factor eIF-2B subunit delta"/>
    <property type="match status" value="1"/>
</dbReference>
<evidence type="ECO:0000256" key="6">
    <source>
        <dbReference type="ARBA" id="ARBA00043898"/>
    </source>
</evidence>
<feature type="region of interest" description="Disordered" evidence="11">
    <location>
        <begin position="1"/>
        <end position="153"/>
    </location>
</feature>
<evidence type="ECO:0000313" key="12">
    <source>
        <dbReference type="EnsemblMetazoa" id="XP_038051378.1"/>
    </source>
</evidence>
<name>A0A913ZHW9_PATMI</name>
<dbReference type="InterPro" id="IPR037171">
    <property type="entry name" value="NagB/RpiA_transferase-like"/>
</dbReference>
<comment type="function">
    <text evidence="6">Acts as a component of the translation initiation factor 2B (eIF2B) complex, which catalyzes the exchange of GDP for GTP on eukaryotic initiation factor 2 (eIF2) gamma subunit. Its guanine nucleotide exchange factor activity is repressed when bound to eIF2 complex phosphorylated on the alpha subunit, thereby limiting the amount of methionyl-initiator methionine tRNA available to the ribosome and consequently global translation is repressed.</text>
</comment>
<keyword evidence="13" id="KW-1185">Reference proteome</keyword>
<organism evidence="12 13">
    <name type="scientific">Patiria miniata</name>
    <name type="common">Bat star</name>
    <name type="synonym">Asterina miniata</name>
    <dbReference type="NCBI Taxonomy" id="46514"/>
    <lineage>
        <taxon>Eukaryota</taxon>
        <taxon>Metazoa</taxon>
        <taxon>Echinodermata</taxon>
        <taxon>Eleutherozoa</taxon>
        <taxon>Asterozoa</taxon>
        <taxon>Asteroidea</taxon>
        <taxon>Valvatacea</taxon>
        <taxon>Valvatida</taxon>
        <taxon>Asterinidae</taxon>
        <taxon>Patiria</taxon>
    </lineage>
</organism>
<feature type="compositionally biased region" description="Basic and acidic residues" evidence="11">
    <location>
        <begin position="124"/>
        <end position="143"/>
    </location>
</feature>
<dbReference type="SUPFAM" id="SSF100950">
    <property type="entry name" value="NagB/RpiA/CoA transferase-like"/>
    <property type="match status" value="1"/>
</dbReference>
<dbReference type="GO" id="GO:0003743">
    <property type="term" value="F:translation initiation factor activity"/>
    <property type="evidence" value="ECO:0007669"/>
    <property type="project" value="UniProtKB-KW"/>
</dbReference>
<reference evidence="12" key="1">
    <citation type="submission" date="2022-11" db="UniProtKB">
        <authorList>
            <consortium name="EnsemblMetazoa"/>
        </authorList>
    </citation>
    <scope>IDENTIFICATION</scope>
</reference>
<dbReference type="Pfam" id="PF01008">
    <property type="entry name" value="IF-2B"/>
    <property type="match status" value="1"/>
</dbReference>
<keyword evidence="4" id="KW-0396">Initiation factor</keyword>
<feature type="compositionally biased region" description="Basic and acidic residues" evidence="11">
    <location>
        <begin position="70"/>
        <end position="90"/>
    </location>
</feature>
<dbReference type="GO" id="GO:0005829">
    <property type="term" value="C:cytosol"/>
    <property type="evidence" value="ECO:0007669"/>
    <property type="project" value="UniProtKB-SubCell"/>
</dbReference>
<evidence type="ECO:0000256" key="2">
    <source>
        <dbReference type="ARBA" id="ARBA00007251"/>
    </source>
</evidence>
<comment type="similarity">
    <text evidence="2 10">Belongs to the eIF-2B alpha/beta/delta subunits family.</text>
</comment>
<dbReference type="RefSeq" id="XP_038051378.1">
    <property type="nucleotide sequence ID" value="XM_038195450.1"/>
</dbReference>
<dbReference type="PANTHER" id="PTHR10233">
    <property type="entry name" value="TRANSLATION INITIATION FACTOR EIF-2B"/>
    <property type="match status" value="1"/>
</dbReference>
<proteinExistence type="inferred from homology"/>
<dbReference type="EnsemblMetazoa" id="XM_038195450.1">
    <property type="protein sequence ID" value="XP_038051378.1"/>
    <property type="gene ID" value="LOC119724408"/>
</dbReference>
<evidence type="ECO:0000256" key="10">
    <source>
        <dbReference type="RuleBase" id="RU003814"/>
    </source>
</evidence>
<protein>
    <recommendedName>
        <fullName evidence="7">Translation initiation factor eIF2B subunit delta</fullName>
    </recommendedName>
    <alternativeName>
        <fullName evidence="8">eIF2B GDP-GTP exchange factor subunit delta</fullName>
    </alternativeName>
</protein>
<dbReference type="PANTHER" id="PTHR10233:SF14">
    <property type="entry name" value="TRANSLATION INITIATION FACTOR EIF-2B SUBUNIT DELTA"/>
    <property type="match status" value="1"/>
</dbReference>
<comment type="subunit">
    <text evidence="9">Component of the translation initiation factor 2B (eIF2B) complex which is a heterodecamer of two sets of five different subunits: alpha, beta, gamma, delta and epsilon. Subunits alpha, beta and delta comprise a regulatory subcomplex and subunits epsilon and gamma comprise a catalytic subcomplex. Within the complex, the hexameric regulatory complex resides at the center, with the two heterodimeric catalytic subcomplexes bound on opposite sides.</text>
</comment>
<sequence length="512" mass="56152">MDNEVQSSAADSSPATDKEAKKLSKKERRQLRLKEQGKLDGAKSPAVGGASQGPQGGTSAAPETQGATKSKAELKAARRAKQEADREKKKLAGGSPAVAGGGSASVSDKQPKPRLSKSVSDSTASKKEPPRVSDDLQQDDPKVQKRRAKKLERHQIPQRVEHERKVSLFSHLDQYERQVSVTRGLSFASGGIHPAILRLGLQYAEGIICGANARCIAMLHAFKQVIADYTTPPQKELSRDLESKIKPYISFLNVCRPKSVSMGNAIKHLKLQISHIPQDMTDAKAKEHLYECIDNYVKEKILLAAVAISKDAIKKINDGDVILIYTCSSLIRQVLCDAHRAGKKFRVVIVDSRPKMEGIEAVRRLMKHGIKCTYILINAVSYMMQEVSKVFLGAHALLANGYVMSRVGSSVIATVAKAYNVPVLICCETYKFSERVQTDSFVSNELGDPDDLVKTGKPTQYLSNWRDIQSLTLLNLVYDVTPPDFISMVITEIGMLPCTSVPVVLRVKSVDS</sequence>
<feature type="compositionally biased region" description="Basic and acidic residues" evidence="11">
    <location>
        <begin position="30"/>
        <end position="41"/>
    </location>
</feature>
<evidence type="ECO:0000256" key="9">
    <source>
        <dbReference type="ARBA" id="ARBA00046432"/>
    </source>
</evidence>
<keyword evidence="3" id="KW-0963">Cytoplasm</keyword>
<dbReference type="AlphaFoldDB" id="A0A913ZHW9"/>
<dbReference type="InterPro" id="IPR000649">
    <property type="entry name" value="IF-2B-related"/>
</dbReference>
<dbReference type="GO" id="GO:0007417">
    <property type="term" value="P:central nervous system development"/>
    <property type="evidence" value="ECO:0007669"/>
    <property type="project" value="UniProtKB-ARBA"/>
</dbReference>
<evidence type="ECO:0000256" key="1">
    <source>
        <dbReference type="ARBA" id="ARBA00004514"/>
    </source>
</evidence>
<evidence type="ECO:0000256" key="7">
    <source>
        <dbReference type="ARBA" id="ARBA00044147"/>
    </source>
</evidence>
<evidence type="ECO:0000256" key="11">
    <source>
        <dbReference type="SAM" id="MobiDB-lite"/>
    </source>
</evidence>
<accession>A0A913ZHW9</accession>
<feature type="compositionally biased region" description="Polar residues" evidence="11">
    <location>
        <begin position="57"/>
        <end position="68"/>
    </location>
</feature>
<dbReference type="GO" id="GO:0048513">
    <property type="term" value="P:animal organ development"/>
    <property type="evidence" value="ECO:0007669"/>
    <property type="project" value="UniProtKB-ARBA"/>
</dbReference>
<keyword evidence="5" id="KW-0648">Protein biosynthesis</keyword>